<evidence type="ECO:0000256" key="1">
    <source>
        <dbReference type="SAM" id="MobiDB-lite"/>
    </source>
</evidence>
<feature type="region of interest" description="Disordered" evidence="1">
    <location>
        <begin position="35"/>
        <end position="65"/>
    </location>
</feature>
<dbReference type="RefSeq" id="WP_203897329.1">
    <property type="nucleotide sequence ID" value="NZ_BOPF01000002.1"/>
</dbReference>
<keyword evidence="2" id="KW-0732">Signal</keyword>
<dbReference type="PROSITE" id="PS51257">
    <property type="entry name" value="PROKAR_LIPOPROTEIN"/>
    <property type="match status" value="1"/>
</dbReference>
<feature type="domain" description="DUF4232" evidence="3">
    <location>
        <begin position="60"/>
        <end position="192"/>
    </location>
</feature>
<dbReference type="EMBL" id="BOPF01000002">
    <property type="protein sequence ID" value="GIJ43783.1"/>
    <property type="molecule type" value="Genomic_DNA"/>
</dbReference>
<proteinExistence type="predicted"/>
<comment type="caution">
    <text evidence="4">The sequence shown here is derived from an EMBL/GenBank/DDBJ whole genome shotgun (WGS) entry which is preliminary data.</text>
</comment>
<accession>A0A8J4DNP1</accession>
<evidence type="ECO:0000256" key="2">
    <source>
        <dbReference type="SAM" id="SignalP"/>
    </source>
</evidence>
<dbReference type="Proteomes" id="UP000619260">
    <property type="component" value="Unassembled WGS sequence"/>
</dbReference>
<evidence type="ECO:0000313" key="4">
    <source>
        <dbReference type="EMBL" id="GIJ43783.1"/>
    </source>
</evidence>
<feature type="compositionally biased region" description="Low complexity" evidence="1">
    <location>
        <begin position="35"/>
        <end position="57"/>
    </location>
</feature>
<dbReference type="InterPro" id="IPR025326">
    <property type="entry name" value="DUF4232"/>
</dbReference>
<dbReference type="AlphaFoldDB" id="A0A8J4DNP1"/>
<sequence length="193" mass="19938">MRRRVVALVVVLALGFTGGCAGARVDDVAERAGTGVESGAAPSAPSGSASSSVEPVPTGCPESGLRVTAPAEANAAMGYRELPLYVTNCGDKPVKVEGRPEIVVLDKERRPAGTSIVPSVRHAGEPRTLTLAPGQKAVSVLAWRNTVTSVTDPTVEGHYLSVAPNAGGARQLVQLPHRLDLGTTGRLEASVWQ</sequence>
<reference evidence="4" key="1">
    <citation type="submission" date="2021-01" db="EMBL/GenBank/DDBJ databases">
        <title>Whole genome shotgun sequence of Virgisporangium aliadipatigenens NBRC 105644.</title>
        <authorList>
            <person name="Komaki H."/>
            <person name="Tamura T."/>
        </authorList>
    </citation>
    <scope>NUCLEOTIDE SEQUENCE</scope>
    <source>
        <strain evidence="4">NBRC 105644</strain>
    </source>
</reference>
<feature type="signal peptide" evidence="2">
    <location>
        <begin position="1"/>
        <end position="23"/>
    </location>
</feature>
<name>A0A8J4DNP1_9ACTN</name>
<dbReference type="Pfam" id="PF14016">
    <property type="entry name" value="DUF4232"/>
    <property type="match status" value="1"/>
</dbReference>
<evidence type="ECO:0000259" key="3">
    <source>
        <dbReference type="Pfam" id="PF14016"/>
    </source>
</evidence>
<evidence type="ECO:0000313" key="5">
    <source>
        <dbReference type="Proteomes" id="UP000619260"/>
    </source>
</evidence>
<gene>
    <name evidence="4" type="ORF">Val02_06690</name>
</gene>
<feature type="chain" id="PRO_5035307444" description="DUF4232 domain-containing protein" evidence="2">
    <location>
        <begin position="24"/>
        <end position="193"/>
    </location>
</feature>
<keyword evidence="5" id="KW-1185">Reference proteome</keyword>
<organism evidence="4 5">
    <name type="scientific">Virgisporangium aliadipatigenens</name>
    <dbReference type="NCBI Taxonomy" id="741659"/>
    <lineage>
        <taxon>Bacteria</taxon>
        <taxon>Bacillati</taxon>
        <taxon>Actinomycetota</taxon>
        <taxon>Actinomycetes</taxon>
        <taxon>Micromonosporales</taxon>
        <taxon>Micromonosporaceae</taxon>
        <taxon>Virgisporangium</taxon>
    </lineage>
</organism>
<protein>
    <recommendedName>
        <fullName evidence="3">DUF4232 domain-containing protein</fullName>
    </recommendedName>
</protein>